<dbReference type="InterPro" id="IPR053211">
    <property type="entry name" value="DNA_repair-toleration"/>
</dbReference>
<comment type="catalytic activity">
    <reaction evidence="17">
        <text>L-seryl-[protein] + ATP = O-phospho-L-seryl-[protein] + ADP + H(+)</text>
        <dbReference type="Rhea" id="RHEA:17989"/>
        <dbReference type="Rhea" id="RHEA-COMP:9863"/>
        <dbReference type="Rhea" id="RHEA-COMP:11604"/>
        <dbReference type="ChEBI" id="CHEBI:15378"/>
        <dbReference type="ChEBI" id="CHEBI:29999"/>
        <dbReference type="ChEBI" id="CHEBI:30616"/>
        <dbReference type="ChEBI" id="CHEBI:83421"/>
        <dbReference type="ChEBI" id="CHEBI:456216"/>
        <dbReference type="EC" id="2.7.11.1"/>
    </reaction>
</comment>
<evidence type="ECO:0000256" key="1">
    <source>
        <dbReference type="ARBA" id="ARBA00004251"/>
    </source>
</evidence>
<keyword evidence="9" id="KW-0677">Repeat</keyword>
<dbReference type="AlphaFoldDB" id="A0A1Y2HKY9"/>
<dbReference type="GO" id="GO:0005524">
    <property type="term" value="F:ATP binding"/>
    <property type="evidence" value="ECO:0007669"/>
    <property type="project" value="UniProtKB-KW"/>
</dbReference>
<name>A0A1Y2HKY9_9FUNG</name>
<dbReference type="EMBL" id="MCFL01000033">
    <property type="protein sequence ID" value="ORZ33762.1"/>
    <property type="molecule type" value="Genomic_DNA"/>
</dbReference>
<gene>
    <name evidence="19" type="ORF">BCR44DRAFT_1437553</name>
</gene>
<organism evidence="19 20">
    <name type="scientific">Catenaria anguillulae PL171</name>
    <dbReference type="NCBI Taxonomy" id="765915"/>
    <lineage>
        <taxon>Eukaryota</taxon>
        <taxon>Fungi</taxon>
        <taxon>Fungi incertae sedis</taxon>
        <taxon>Blastocladiomycota</taxon>
        <taxon>Blastocladiomycetes</taxon>
        <taxon>Blastocladiales</taxon>
        <taxon>Catenariaceae</taxon>
        <taxon>Catenaria</taxon>
    </lineage>
</organism>
<dbReference type="Pfam" id="PF00560">
    <property type="entry name" value="LRR_1"/>
    <property type="match status" value="2"/>
</dbReference>
<dbReference type="InterPro" id="IPR001611">
    <property type="entry name" value="Leu-rich_rpt"/>
</dbReference>
<evidence type="ECO:0000256" key="10">
    <source>
        <dbReference type="ARBA" id="ARBA00022741"/>
    </source>
</evidence>
<keyword evidence="4" id="KW-0597">Phosphoprotein</keyword>
<dbReference type="FunFam" id="3.80.10.10:FF:000416">
    <property type="entry name" value="Probable leucine-rich repeat receptor-like protein kinase At5g63930"/>
    <property type="match status" value="1"/>
</dbReference>
<accession>A0A1Y2HKY9</accession>
<comment type="caution">
    <text evidence="19">The sequence shown here is derived from an EMBL/GenBank/DDBJ whole genome shotgun (WGS) entry which is preliminary data.</text>
</comment>
<comment type="catalytic activity">
    <reaction evidence="16">
        <text>L-threonyl-[protein] + ATP = O-phospho-L-threonyl-[protein] + ADP + H(+)</text>
        <dbReference type="Rhea" id="RHEA:46608"/>
        <dbReference type="Rhea" id="RHEA-COMP:11060"/>
        <dbReference type="Rhea" id="RHEA-COMP:11605"/>
        <dbReference type="ChEBI" id="CHEBI:15378"/>
        <dbReference type="ChEBI" id="CHEBI:30013"/>
        <dbReference type="ChEBI" id="CHEBI:30616"/>
        <dbReference type="ChEBI" id="CHEBI:61977"/>
        <dbReference type="ChEBI" id="CHEBI:456216"/>
        <dbReference type="EC" id="2.7.11.1"/>
    </reaction>
</comment>
<dbReference type="InterPro" id="IPR003591">
    <property type="entry name" value="Leu-rich_rpt_typical-subtyp"/>
</dbReference>
<sequence length="378" mass="40610">MSTGDCNALDSIFQSLDLSRSGPCCTWNGVLCSGGRVVTLYVPHLTPRHTGTIPVELGNLASLETLFLSNSKLSGSIPRELGKLSNLEVLNLANNRLTGPIPAELMNKLSNLQSLDMSYNQLTGPIPIELSKLSKLTRLDLHNNQLFGFIPPELSRLSKLQHLLLSNNQLSGAIPADLGKLSQLQFLFLDQNQLTGPIPADLGMLSNLGSLYLSDNKLSGTIPVELANLSNLEYLNLSNNTLSGSIPRLPNVSILCTISSSSTTSKHCLASTFQKSGKCWKDLEPLSIRDCSATSTGLPEPSTTPTTPTLLSVLASVCFVGLSCFITFRKFHHQIRSTQKRNDPEAQTSRSTAMVDLPPAKPAVMGEGVSASCKPAPQ</sequence>
<evidence type="ECO:0000256" key="14">
    <source>
        <dbReference type="ARBA" id="ARBA00023170"/>
    </source>
</evidence>
<evidence type="ECO:0000256" key="8">
    <source>
        <dbReference type="ARBA" id="ARBA00022729"/>
    </source>
</evidence>
<keyword evidence="5" id="KW-0433">Leucine-rich repeat</keyword>
<keyword evidence="3" id="KW-1003">Cell membrane</keyword>
<dbReference type="Pfam" id="PF12799">
    <property type="entry name" value="LRR_4"/>
    <property type="match status" value="1"/>
</dbReference>
<keyword evidence="13" id="KW-0472">Membrane</keyword>
<feature type="region of interest" description="Disordered" evidence="18">
    <location>
        <begin position="336"/>
        <end position="378"/>
    </location>
</feature>
<dbReference type="OrthoDB" id="1394818at2759"/>
<dbReference type="SUPFAM" id="SSF52058">
    <property type="entry name" value="L domain-like"/>
    <property type="match status" value="1"/>
</dbReference>
<evidence type="ECO:0000256" key="7">
    <source>
        <dbReference type="ARBA" id="ARBA00022692"/>
    </source>
</evidence>
<dbReference type="Proteomes" id="UP000193411">
    <property type="component" value="Unassembled WGS sequence"/>
</dbReference>
<dbReference type="STRING" id="765915.A0A1Y2HKY9"/>
<evidence type="ECO:0000256" key="6">
    <source>
        <dbReference type="ARBA" id="ARBA00022679"/>
    </source>
</evidence>
<evidence type="ECO:0000256" key="17">
    <source>
        <dbReference type="ARBA" id="ARBA00048679"/>
    </source>
</evidence>
<evidence type="ECO:0000256" key="11">
    <source>
        <dbReference type="ARBA" id="ARBA00022840"/>
    </source>
</evidence>
<keyword evidence="15" id="KW-0325">Glycoprotein</keyword>
<evidence type="ECO:0000256" key="16">
    <source>
        <dbReference type="ARBA" id="ARBA00047899"/>
    </source>
</evidence>
<keyword evidence="7" id="KW-0812">Transmembrane</keyword>
<keyword evidence="12" id="KW-1133">Transmembrane helix</keyword>
<evidence type="ECO:0000256" key="3">
    <source>
        <dbReference type="ARBA" id="ARBA00022475"/>
    </source>
</evidence>
<dbReference type="FunFam" id="3.80.10.10:FF:000400">
    <property type="entry name" value="Nuclear pore complex protein NUP107"/>
    <property type="match status" value="1"/>
</dbReference>
<evidence type="ECO:0000256" key="13">
    <source>
        <dbReference type="ARBA" id="ARBA00023136"/>
    </source>
</evidence>
<reference evidence="19 20" key="1">
    <citation type="submission" date="2016-07" db="EMBL/GenBank/DDBJ databases">
        <title>Pervasive Adenine N6-methylation of Active Genes in Fungi.</title>
        <authorList>
            <consortium name="DOE Joint Genome Institute"/>
            <person name="Mondo S.J."/>
            <person name="Dannebaum R.O."/>
            <person name="Kuo R.C."/>
            <person name="Labutti K."/>
            <person name="Haridas S."/>
            <person name="Kuo A."/>
            <person name="Salamov A."/>
            <person name="Ahrendt S.R."/>
            <person name="Lipzen A."/>
            <person name="Sullivan W."/>
            <person name="Andreopoulos W.B."/>
            <person name="Clum A."/>
            <person name="Lindquist E."/>
            <person name="Daum C."/>
            <person name="Ramamoorthy G.K."/>
            <person name="Gryganskyi A."/>
            <person name="Culley D."/>
            <person name="Magnuson J.K."/>
            <person name="James T.Y."/>
            <person name="O'Malley M.A."/>
            <person name="Stajich J.E."/>
            <person name="Spatafora J.W."/>
            <person name="Visel A."/>
            <person name="Grigoriev I.V."/>
        </authorList>
    </citation>
    <scope>NUCLEOTIDE SEQUENCE [LARGE SCALE GENOMIC DNA]</scope>
    <source>
        <strain evidence="19 20">PL171</strain>
    </source>
</reference>
<dbReference type="InterPro" id="IPR032675">
    <property type="entry name" value="LRR_dom_sf"/>
</dbReference>
<keyword evidence="11" id="KW-0067">ATP-binding</keyword>
<dbReference type="GO" id="GO:0005886">
    <property type="term" value="C:plasma membrane"/>
    <property type="evidence" value="ECO:0007669"/>
    <property type="project" value="UniProtKB-SubCell"/>
</dbReference>
<evidence type="ECO:0000256" key="2">
    <source>
        <dbReference type="ARBA" id="ARBA00012513"/>
    </source>
</evidence>
<evidence type="ECO:0000256" key="9">
    <source>
        <dbReference type="ARBA" id="ARBA00022737"/>
    </source>
</evidence>
<evidence type="ECO:0000256" key="12">
    <source>
        <dbReference type="ARBA" id="ARBA00022989"/>
    </source>
</evidence>
<dbReference type="PRINTS" id="PR00019">
    <property type="entry name" value="LEURICHRPT"/>
</dbReference>
<dbReference type="Pfam" id="PF13855">
    <property type="entry name" value="LRR_8"/>
    <property type="match status" value="2"/>
</dbReference>
<dbReference type="SMART" id="SM00369">
    <property type="entry name" value="LRR_TYP"/>
    <property type="match status" value="7"/>
</dbReference>
<keyword evidence="20" id="KW-1185">Reference proteome</keyword>
<comment type="subcellular location">
    <subcellularLocation>
        <location evidence="1">Cell membrane</location>
        <topology evidence="1">Single-pass type I membrane protein</topology>
    </subcellularLocation>
</comment>
<keyword evidence="6" id="KW-0808">Transferase</keyword>
<keyword evidence="14" id="KW-0675">Receptor</keyword>
<dbReference type="PROSITE" id="PS51450">
    <property type="entry name" value="LRR"/>
    <property type="match status" value="1"/>
</dbReference>
<dbReference type="PANTHER" id="PTHR48060:SF21">
    <property type="entry name" value="L DOMAIN-LIKE PROTEIN"/>
    <property type="match status" value="1"/>
</dbReference>
<evidence type="ECO:0000256" key="4">
    <source>
        <dbReference type="ARBA" id="ARBA00022553"/>
    </source>
</evidence>
<proteinExistence type="predicted"/>
<keyword evidence="8" id="KW-0732">Signal</keyword>
<protein>
    <recommendedName>
        <fullName evidence="2">non-specific serine/threonine protein kinase</fullName>
        <ecNumber evidence="2">2.7.11.1</ecNumber>
    </recommendedName>
</protein>
<dbReference type="Gene3D" id="3.80.10.10">
    <property type="entry name" value="Ribonuclease Inhibitor"/>
    <property type="match status" value="2"/>
</dbReference>
<evidence type="ECO:0000256" key="18">
    <source>
        <dbReference type="SAM" id="MobiDB-lite"/>
    </source>
</evidence>
<evidence type="ECO:0000256" key="15">
    <source>
        <dbReference type="ARBA" id="ARBA00023180"/>
    </source>
</evidence>
<dbReference type="PANTHER" id="PTHR48060">
    <property type="entry name" value="DNA DAMAGE-REPAIR/TOLERATION PROTEIN DRT100"/>
    <property type="match status" value="1"/>
</dbReference>
<dbReference type="EC" id="2.7.11.1" evidence="2"/>
<dbReference type="GO" id="GO:0004674">
    <property type="term" value="F:protein serine/threonine kinase activity"/>
    <property type="evidence" value="ECO:0007669"/>
    <property type="project" value="UniProtKB-EC"/>
</dbReference>
<dbReference type="InterPro" id="IPR025875">
    <property type="entry name" value="Leu-rich_rpt_4"/>
</dbReference>
<keyword evidence="10" id="KW-0547">Nucleotide-binding</keyword>
<evidence type="ECO:0000256" key="5">
    <source>
        <dbReference type="ARBA" id="ARBA00022614"/>
    </source>
</evidence>
<evidence type="ECO:0000313" key="20">
    <source>
        <dbReference type="Proteomes" id="UP000193411"/>
    </source>
</evidence>
<evidence type="ECO:0000313" key="19">
    <source>
        <dbReference type="EMBL" id="ORZ33762.1"/>
    </source>
</evidence>